<keyword evidence="1" id="KW-1133">Transmembrane helix</keyword>
<dbReference type="CDD" id="cd05237">
    <property type="entry name" value="UDP_invert_4-6DH_SDR_e"/>
    <property type="match status" value="1"/>
</dbReference>
<name>A0ABS6BR51_9CLOT</name>
<feature type="transmembrane region" description="Helical" evidence="1">
    <location>
        <begin position="91"/>
        <end position="112"/>
    </location>
</feature>
<feature type="transmembrane region" description="Helical" evidence="1">
    <location>
        <begin position="61"/>
        <end position="79"/>
    </location>
</feature>
<evidence type="ECO:0000259" key="2">
    <source>
        <dbReference type="Pfam" id="PF02719"/>
    </source>
</evidence>
<evidence type="ECO:0000256" key="1">
    <source>
        <dbReference type="SAM" id="Phobius"/>
    </source>
</evidence>
<evidence type="ECO:0000313" key="4">
    <source>
        <dbReference type="Proteomes" id="UP000776252"/>
    </source>
</evidence>
<dbReference type="Pfam" id="PF02719">
    <property type="entry name" value="Polysacc_synt_2"/>
    <property type="match status" value="1"/>
</dbReference>
<feature type="domain" description="Polysaccharide biosynthesis protein CapD-like" evidence="2">
    <location>
        <begin position="301"/>
        <end position="583"/>
    </location>
</feature>
<feature type="transmembrane region" description="Helical" evidence="1">
    <location>
        <begin position="25"/>
        <end position="46"/>
    </location>
</feature>
<dbReference type="PANTHER" id="PTHR43318:SF1">
    <property type="entry name" value="POLYSACCHARIDE BIOSYNTHESIS PROTEIN EPSC-RELATED"/>
    <property type="match status" value="1"/>
</dbReference>
<comment type="caution">
    <text evidence="3">The sequence shown here is derived from an EMBL/GenBank/DDBJ whole genome shotgun (WGS) entry which is preliminary data.</text>
</comment>
<feature type="transmembrane region" description="Helical" evidence="1">
    <location>
        <begin position="118"/>
        <end position="139"/>
    </location>
</feature>
<proteinExistence type="predicted"/>
<keyword evidence="1" id="KW-0472">Membrane</keyword>
<dbReference type="InterPro" id="IPR003869">
    <property type="entry name" value="Polysac_CapD-like"/>
</dbReference>
<keyword evidence="1" id="KW-0812">Transmembrane</keyword>
<protein>
    <submittedName>
        <fullName evidence="3">Polysaccharide biosynthesis protein</fullName>
    </submittedName>
</protein>
<dbReference type="Proteomes" id="UP000776252">
    <property type="component" value="Unassembled WGS sequence"/>
</dbReference>
<sequence length="634" mass="71217">MRTNYDKHKEEVYSVKALGKWKKPILILSDAVLINLAYILALFFRYHYRDFKFYSSDYKEIAIIVTVIYITCFYLFKLYESLWSYASVDEFMLAIGACLAANIVTIVFIRIIGHPFTYGVSILACAFSILFILGFRMSFRVYERFTGIMNCNVSKNDRNRVMIIGAGAAAAMVIKEMKSSSQANYTPIAVIDDEPYKKGKNILGVKVLGNRKDIISIAKSKDIETILIAIPTIEDEDKQQILEICKKTKCKIEIIPGMYEIINGKVSLSQIRKVDIEDLLGRKAVVLDTEGIAGYIQNKTILVTGGGGSIGSELCRQIIKFAPKQLIIFDIYENNAYDLQIELKYKYPKLDLKVLIGSVRDKARLDDIFKTYLPDIVFHAAAHKHVPLMEESPMEAIKNNVFGTYNVAECAHRFNVERFVMISTDKAVNPTNVMGATKRMCEMIIQSMDKISKTHFVAVRFGNVLGSNGSVIPLFKNQIAHGGPVTLTNKYITRFFMTIPEAAQLVLQSGAYAQGGEIFVLDMGKPVKIYDLAWDLIKLSGFEPNKDIKIEVTGLRPGEKLYEELLMSEEGLTNTKHAKIFIGKPTFSDLGVMKEKMHELAVIIAANDVDALTNKIKDIVPTYKKTGGEDDQAV</sequence>
<feature type="transmembrane region" description="Helical" evidence="1">
    <location>
        <begin position="160"/>
        <end position="177"/>
    </location>
</feature>
<dbReference type="EMBL" id="JAHLDV010000009">
    <property type="protein sequence ID" value="MBU3159413.1"/>
    <property type="molecule type" value="Genomic_DNA"/>
</dbReference>
<evidence type="ECO:0000313" key="3">
    <source>
        <dbReference type="EMBL" id="MBU3159413.1"/>
    </source>
</evidence>
<dbReference type="InterPro" id="IPR051203">
    <property type="entry name" value="Polysaccharide_Synthase-Rel"/>
</dbReference>
<accession>A0ABS6BR51</accession>
<reference evidence="3 4" key="1">
    <citation type="submission" date="2021-06" db="EMBL/GenBank/DDBJ databases">
        <title>Clostridia strains as spoilage organisms.</title>
        <authorList>
            <person name="Wambui J."/>
            <person name="Stephan R."/>
            <person name="Stevens M.J.A."/>
        </authorList>
    </citation>
    <scope>NUCLEOTIDE SEQUENCE [LARGE SCALE GENOMIC DNA]</scope>
    <source>
        <strain evidence="3 4">DSM 14204</strain>
    </source>
</reference>
<gene>
    <name evidence="3" type="ORF">KPL37_06550</name>
</gene>
<dbReference type="PANTHER" id="PTHR43318">
    <property type="entry name" value="UDP-N-ACETYLGLUCOSAMINE 4,6-DEHYDRATASE"/>
    <property type="match status" value="1"/>
</dbReference>
<dbReference type="Pfam" id="PF13727">
    <property type="entry name" value="CoA_binding_3"/>
    <property type="match status" value="1"/>
</dbReference>
<organism evidence="3 4">
    <name type="scientific">Clostridium frigoris</name>
    <dbReference type="NCBI Taxonomy" id="205327"/>
    <lineage>
        <taxon>Bacteria</taxon>
        <taxon>Bacillati</taxon>
        <taxon>Bacillota</taxon>
        <taxon>Clostridia</taxon>
        <taxon>Eubacteriales</taxon>
        <taxon>Clostridiaceae</taxon>
        <taxon>Clostridium</taxon>
    </lineage>
</organism>
<keyword evidence="4" id="KW-1185">Reference proteome</keyword>